<gene>
    <name evidence="2" type="ORF">RW1_004_01490</name>
</gene>
<evidence type="ECO:0000313" key="2">
    <source>
        <dbReference type="EMBL" id="GAF42799.1"/>
    </source>
</evidence>
<dbReference type="AlphaFoldDB" id="X0PK94"/>
<accession>X0PK94</accession>
<dbReference type="Proteomes" id="UP000019491">
    <property type="component" value="Unassembled WGS sequence"/>
</dbReference>
<proteinExistence type="predicted"/>
<name>X0PK94_RHOWR</name>
<keyword evidence="3" id="KW-1185">Reference proteome</keyword>
<evidence type="ECO:0000256" key="1">
    <source>
        <dbReference type="SAM" id="MobiDB-lite"/>
    </source>
</evidence>
<organism evidence="2 3">
    <name type="scientific">Rhodococcus wratislaviensis NBRC 100605</name>
    <dbReference type="NCBI Taxonomy" id="1219028"/>
    <lineage>
        <taxon>Bacteria</taxon>
        <taxon>Bacillati</taxon>
        <taxon>Actinomycetota</taxon>
        <taxon>Actinomycetes</taxon>
        <taxon>Mycobacteriales</taxon>
        <taxon>Nocardiaceae</taxon>
        <taxon>Rhodococcus</taxon>
    </lineage>
</organism>
<sequence length="132" mass="14340">MDQPERTFDVARGDLGVSLHLKQSLTVLAAKSPDPEFRRLAADVLSGALGVRDLVASEAFNTTLDRAFPSALANIESLPDEERDRLAADARERMNALVDSTGAHDEAVPAAIPDEQADEDWNQQGGILRSDW</sequence>
<comment type="caution">
    <text evidence="2">The sequence shown here is derived from an EMBL/GenBank/DDBJ whole genome shotgun (WGS) entry which is preliminary data.</text>
</comment>
<protein>
    <submittedName>
        <fullName evidence="2">Uncharacterized protein</fullName>
    </submittedName>
</protein>
<reference evidence="2 3" key="1">
    <citation type="submission" date="2014-02" db="EMBL/GenBank/DDBJ databases">
        <title>Whole genome shotgun sequence of Rhodococcus wratislaviensis NBRC 100605.</title>
        <authorList>
            <person name="Hosoyama A."/>
            <person name="Tsuchikane K."/>
            <person name="Yoshida I."/>
            <person name="Ohji S."/>
            <person name="Ichikawa N."/>
            <person name="Yamazoe A."/>
            <person name="Fujita N."/>
        </authorList>
    </citation>
    <scope>NUCLEOTIDE SEQUENCE [LARGE SCALE GENOMIC DNA]</scope>
    <source>
        <strain evidence="2 3">NBRC 100605</strain>
    </source>
</reference>
<feature type="region of interest" description="Disordered" evidence="1">
    <location>
        <begin position="100"/>
        <end position="132"/>
    </location>
</feature>
<dbReference type="EMBL" id="BAWF01000004">
    <property type="protein sequence ID" value="GAF42799.1"/>
    <property type="molecule type" value="Genomic_DNA"/>
</dbReference>
<evidence type="ECO:0000313" key="3">
    <source>
        <dbReference type="Proteomes" id="UP000019491"/>
    </source>
</evidence>